<evidence type="ECO:0000313" key="1">
    <source>
        <dbReference type="EMBL" id="CAG2217979.1"/>
    </source>
</evidence>
<dbReference type="GO" id="GO:0005813">
    <property type="term" value="C:centrosome"/>
    <property type="evidence" value="ECO:0007669"/>
    <property type="project" value="TreeGrafter"/>
</dbReference>
<dbReference type="Proteomes" id="UP000683360">
    <property type="component" value="Unassembled WGS sequence"/>
</dbReference>
<dbReference type="GO" id="GO:0007098">
    <property type="term" value="P:centrosome cycle"/>
    <property type="evidence" value="ECO:0007669"/>
    <property type="project" value="TreeGrafter"/>
</dbReference>
<comment type="caution">
    <text evidence="1">The sequence shown here is derived from an EMBL/GenBank/DDBJ whole genome shotgun (WGS) entry which is preliminary data.</text>
</comment>
<accession>A0A8S3SIK5</accession>
<dbReference type="OrthoDB" id="2019614at2759"/>
<sequence length="165" mass="19294">MLIHMFTQCQPVQTIDQYINKSLSTHFTETQSVDCMDLFALKTPISDISINQTTNPSYQQLQQLLDTVQFPPYKAPECILLHCLKMKYEDTLKKINWSDEDISSSQIEELCKNVHEHDQKLLDKMLPLLNQRINSTGKALADCVHVKDTISEWFVYYCFKHIHKQ</sequence>
<proteinExistence type="predicted"/>
<dbReference type="GO" id="GO:0051225">
    <property type="term" value="P:spindle assembly"/>
    <property type="evidence" value="ECO:0007669"/>
    <property type="project" value="InterPro"/>
</dbReference>
<organism evidence="1 2">
    <name type="scientific">Mytilus edulis</name>
    <name type="common">Blue mussel</name>
    <dbReference type="NCBI Taxonomy" id="6550"/>
    <lineage>
        <taxon>Eukaryota</taxon>
        <taxon>Metazoa</taxon>
        <taxon>Spiralia</taxon>
        <taxon>Lophotrochozoa</taxon>
        <taxon>Mollusca</taxon>
        <taxon>Bivalvia</taxon>
        <taxon>Autobranchia</taxon>
        <taxon>Pteriomorphia</taxon>
        <taxon>Mytilida</taxon>
        <taxon>Mytiloidea</taxon>
        <taxon>Mytilidae</taxon>
        <taxon>Mytilinae</taxon>
        <taxon>Mytilus</taxon>
    </lineage>
</organism>
<dbReference type="PANTHER" id="PTHR28588">
    <property type="entry name" value="HAUS AUGMIN-LIKE COMPLEX SUBUNIT 5"/>
    <property type="match status" value="1"/>
</dbReference>
<dbReference type="EMBL" id="CAJPWZ010001583">
    <property type="protein sequence ID" value="CAG2217979.1"/>
    <property type="molecule type" value="Genomic_DNA"/>
</dbReference>
<gene>
    <name evidence="1" type="ORF">MEDL_31650</name>
</gene>
<dbReference type="InterPro" id="IPR029131">
    <property type="entry name" value="HAUS5"/>
</dbReference>
<evidence type="ECO:0000313" key="2">
    <source>
        <dbReference type="Proteomes" id="UP000683360"/>
    </source>
</evidence>
<protein>
    <submittedName>
        <fullName evidence="1">Uncharacterized protein</fullName>
    </submittedName>
</protein>
<dbReference type="GO" id="GO:0070652">
    <property type="term" value="C:HAUS complex"/>
    <property type="evidence" value="ECO:0007669"/>
    <property type="project" value="InterPro"/>
</dbReference>
<name>A0A8S3SIK5_MYTED</name>
<dbReference type="AlphaFoldDB" id="A0A8S3SIK5"/>
<dbReference type="PANTHER" id="PTHR28588:SF1">
    <property type="entry name" value="HAUS AUGMIN-LIKE COMPLEX SUBUNIT 5"/>
    <property type="match status" value="1"/>
</dbReference>
<reference evidence="1" key="1">
    <citation type="submission" date="2021-03" db="EMBL/GenBank/DDBJ databases">
        <authorList>
            <person name="Bekaert M."/>
        </authorList>
    </citation>
    <scope>NUCLEOTIDE SEQUENCE</scope>
</reference>
<keyword evidence="2" id="KW-1185">Reference proteome</keyword>
<dbReference type="Pfam" id="PF14817">
    <property type="entry name" value="HAUS5"/>
    <property type="match status" value="1"/>
</dbReference>